<dbReference type="EMBL" id="NPZB01000002">
    <property type="protein sequence ID" value="PNS07973.1"/>
    <property type="molecule type" value="Genomic_DNA"/>
</dbReference>
<dbReference type="PROSITE" id="PS51257">
    <property type="entry name" value="PROKAR_LIPOPROTEIN"/>
    <property type="match status" value="1"/>
</dbReference>
<feature type="compositionally biased region" description="Low complexity" evidence="1">
    <location>
        <begin position="63"/>
        <end position="78"/>
    </location>
</feature>
<dbReference type="Proteomes" id="UP000236220">
    <property type="component" value="Unassembled WGS sequence"/>
</dbReference>
<gene>
    <name evidence="3" type="ORF">Lysil_2149</name>
</gene>
<reference evidence="3 4" key="1">
    <citation type="submission" date="2017-08" db="EMBL/GenBank/DDBJ databases">
        <title>Lysobacter sylvestris genome.</title>
        <authorList>
            <person name="Zhang D.-C."/>
            <person name="Albuquerque L."/>
            <person name="Franca L."/>
            <person name="Froufe H.J.C."/>
            <person name="Barroso C."/>
            <person name="Egas C."/>
            <person name="Da Costa M."/>
            <person name="Margesin R."/>
        </authorList>
    </citation>
    <scope>NUCLEOTIDE SEQUENCE [LARGE SCALE GENOMIC DNA]</scope>
    <source>
        <strain evidence="3 4">AM20-91</strain>
    </source>
</reference>
<dbReference type="AlphaFoldDB" id="A0A2K1PYV7"/>
<accession>A0A2K1PYV7</accession>
<dbReference type="OrthoDB" id="5966071at2"/>
<keyword evidence="2" id="KW-0732">Signal</keyword>
<comment type="caution">
    <text evidence="3">The sequence shown here is derived from an EMBL/GenBank/DDBJ whole genome shotgun (WGS) entry which is preliminary data.</text>
</comment>
<evidence type="ECO:0008006" key="5">
    <source>
        <dbReference type="Google" id="ProtNLM"/>
    </source>
</evidence>
<dbReference type="RefSeq" id="WP_103075613.1">
    <property type="nucleotide sequence ID" value="NZ_NPZB01000002.1"/>
</dbReference>
<feature type="signal peptide" evidence="2">
    <location>
        <begin position="1"/>
        <end position="25"/>
    </location>
</feature>
<evidence type="ECO:0000256" key="2">
    <source>
        <dbReference type="SAM" id="SignalP"/>
    </source>
</evidence>
<feature type="region of interest" description="Disordered" evidence="1">
    <location>
        <begin position="44"/>
        <end position="88"/>
    </location>
</feature>
<protein>
    <recommendedName>
        <fullName evidence="5">Beta-barrel assembly machine subunit BamC</fullName>
    </recommendedName>
</protein>
<feature type="chain" id="PRO_5014322667" description="Beta-barrel assembly machine subunit BamC" evidence="2">
    <location>
        <begin position="26"/>
        <end position="176"/>
    </location>
</feature>
<keyword evidence="4" id="KW-1185">Reference proteome</keyword>
<evidence type="ECO:0000313" key="4">
    <source>
        <dbReference type="Proteomes" id="UP000236220"/>
    </source>
</evidence>
<organism evidence="3 4">
    <name type="scientific">Solilutibacter silvestris</name>
    <dbReference type="NCBI Taxonomy" id="1645665"/>
    <lineage>
        <taxon>Bacteria</taxon>
        <taxon>Pseudomonadati</taxon>
        <taxon>Pseudomonadota</taxon>
        <taxon>Gammaproteobacteria</taxon>
        <taxon>Lysobacterales</taxon>
        <taxon>Lysobacteraceae</taxon>
        <taxon>Solilutibacter</taxon>
    </lineage>
</organism>
<sequence>MQVRTRLAVAALAVAALSTSGCSWFHGKQHTTEAYKLAAESRPLEVPPDLDRPSADASINIPSGSSSVSASQVQRGGSTTTPAPRESANAFIVPGTRDDVFGKLGTALAGVPGVTVNNKSQLLGTYDVTASGHGFLVRTTAVDGGVHVSSIDPRGSLDTSIEATKVIAALKAALAK</sequence>
<evidence type="ECO:0000256" key="1">
    <source>
        <dbReference type="SAM" id="MobiDB-lite"/>
    </source>
</evidence>
<proteinExistence type="predicted"/>
<name>A0A2K1PYV7_9GAMM</name>
<evidence type="ECO:0000313" key="3">
    <source>
        <dbReference type="EMBL" id="PNS07973.1"/>
    </source>
</evidence>